<dbReference type="SUPFAM" id="SSF51621">
    <property type="entry name" value="Phosphoenolpyruvate/pyruvate domain"/>
    <property type="match status" value="1"/>
</dbReference>
<dbReference type="GO" id="GO:0050242">
    <property type="term" value="F:pyruvate, phosphate dikinase activity"/>
    <property type="evidence" value="ECO:0007669"/>
    <property type="project" value="InterPro"/>
</dbReference>
<dbReference type="AlphaFoldDB" id="X1GA05"/>
<accession>X1GA05</accession>
<dbReference type="PANTHER" id="PTHR22931:SF9">
    <property type="entry name" value="PYRUVATE, PHOSPHATE DIKINASE 1, CHLOROPLASTIC"/>
    <property type="match status" value="1"/>
</dbReference>
<evidence type="ECO:0000313" key="2">
    <source>
        <dbReference type="EMBL" id="GAH54037.1"/>
    </source>
</evidence>
<feature type="non-terminal residue" evidence="2">
    <location>
        <position position="141"/>
    </location>
</feature>
<proteinExistence type="predicted"/>
<organism evidence="2">
    <name type="scientific">marine sediment metagenome</name>
    <dbReference type="NCBI Taxonomy" id="412755"/>
    <lineage>
        <taxon>unclassified sequences</taxon>
        <taxon>metagenomes</taxon>
        <taxon>ecological metagenomes</taxon>
    </lineage>
</organism>
<reference evidence="2" key="1">
    <citation type="journal article" date="2014" name="Front. Microbiol.">
        <title>High frequency of phylogenetically diverse reductive dehalogenase-homologous genes in deep subseafloor sedimentary metagenomes.</title>
        <authorList>
            <person name="Kawai M."/>
            <person name="Futagami T."/>
            <person name="Toyoda A."/>
            <person name="Takaki Y."/>
            <person name="Nishi S."/>
            <person name="Hori S."/>
            <person name="Arai W."/>
            <person name="Tsubouchi T."/>
            <person name="Morono Y."/>
            <person name="Uchiyama I."/>
            <person name="Ito T."/>
            <person name="Fujiyama A."/>
            <person name="Inagaki F."/>
            <person name="Takami H."/>
        </authorList>
    </citation>
    <scope>NUCLEOTIDE SEQUENCE</scope>
    <source>
        <strain evidence="2">Expedition CK06-06</strain>
    </source>
</reference>
<evidence type="ECO:0000259" key="1">
    <source>
        <dbReference type="Pfam" id="PF02896"/>
    </source>
</evidence>
<dbReference type="Pfam" id="PF02896">
    <property type="entry name" value="PEP-utilizers_C"/>
    <property type="match status" value="1"/>
</dbReference>
<gene>
    <name evidence="2" type="ORF">S03H2_30151</name>
</gene>
<feature type="domain" description="PEP-utilising enzyme C-terminal" evidence="1">
    <location>
        <begin position="3"/>
        <end position="139"/>
    </location>
</feature>
<dbReference type="EMBL" id="BARU01018230">
    <property type="protein sequence ID" value="GAH54037.1"/>
    <property type="molecule type" value="Genomic_DNA"/>
</dbReference>
<dbReference type="InterPro" id="IPR010121">
    <property type="entry name" value="Pyruvate_phosphate_dikinase"/>
</dbReference>
<protein>
    <recommendedName>
        <fullName evidence="1">PEP-utilising enzyme C-terminal domain-containing protein</fullName>
    </recommendedName>
</protein>
<dbReference type="PANTHER" id="PTHR22931">
    <property type="entry name" value="PHOSPHOENOLPYRUVATE DIKINASE-RELATED"/>
    <property type="match status" value="1"/>
</dbReference>
<name>X1GA05_9ZZZZ</name>
<sequence>MREFFFLKEGKRKREILETIALQVEEYAEIFRVMGKRPVIIRLMDMPLNDLMPSSQREVDSLARSFPHIPEERIQRAVKDHKENNPIFGLRGCRLAVLDEGLYFMQASAIISAAYKVAQEGTRPKVYIMAPLVMGPKEFFR</sequence>
<dbReference type="InterPro" id="IPR000121">
    <property type="entry name" value="PEP_util_C"/>
</dbReference>
<dbReference type="InterPro" id="IPR040442">
    <property type="entry name" value="Pyrv_kinase-like_dom_sf"/>
</dbReference>
<dbReference type="Gene3D" id="3.20.20.60">
    <property type="entry name" value="Phosphoenolpyruvate-binding domains"/>
    <property type="match status" value="1"/>
</dbReference>
<dbReference type="InterPro" id="IPR015813">
    <property type="entry name" value="Pyrv/PenolPyrv_kinase-like_dom"/>
</dbReference>
<comment type="caution">
    <text evidence="2">The sequence shown here is derived from an EMBL/GenBank/DDBJ whole genome shotgun (WGS) entry which is preliminary data.</text>
</comment>